<dbReference type="EMBL" id="HM481418">
    <property type="protein sequence ID" value="ADK94457.1"/>
    <property type="molecule type" value="mRNA"/>
</dbReference>
<evidence type="ECO:0000256" key="1">
    <source>
        <dbReference type="SAM" id="SignalP"/>
    </source>
</evidence>
<keyword evidence="1" id="KW-0732">Signal</keyword>
<sequence length="198" mass="21718">MHRLLLLLIALFSFSSAEENQRGKGCLGSTAASVAVFGKDGSAGSATIGYSYLVKTTYTDEHSCVYILPPHGQKDNEGRYPYYMGYKDEGNQWKKINGTITIQGSNISDNDPDYGQTVTTVLYTHLDGGCDVTTFQGATGNNNVGGPYLELWYHSGASQFALECCKGEFEKQLKNFKSTDVREINQGCNYADVIEQKS</sequence>
<evidence type="ECO:0000313" key="2">
    <source>
        <dbReference type="EMBL" id="ADK94457.1"/>
    </source>
</evidence>
<name>F6K8G8_ORNMO</name>
<gene>
    <name evidence="2" type="primary">TSGP1</name>
</gene>
<proteinExistence type="evidence at transcript level"/>
<dbReference type="InterPro" id="IPR012674">
    <property type="entry name" value="Calycin"/>
</dbReference>
<dbReference type="AlphaFoldDB" id="F6K8G8"/>
<dbReference type="Gene3D" id="2.40.128.20">
    <property type="match status" value="1"/>
</dbReference>
<feature type="signal peptide" evidence="1">
    <location>
        <begin position="1"/>
        <end position="17"/>
    </location>
</feature>
<reference evidence="2" key="1">
    <citation type="journal article" date="2011" name="Vet. Parasitol.">
        <title>Cloning, characterization and diagnostic performance of the salivary lipocalin protein TSGP1 from Ornithodoros moubata.</title>
        <authorList>
            <person name="Diaz-Martin V."/>
            <person name="Manzano-Roman R."/>
            <person name="Siles-Lucas M."/>
            <person name="Oleaga A."/>
            <person name="Perez-Sanchez R."/>
        </authorList>
    </citation>
    <scope>NUCLEOTIDE SEQUENCE</scope>
</reference>
<protein>
    <submittedName>
        <fullName evidence="2">Salivary lipocalin</fullName>
    </submittedName>
</protein>
<feature type="chain" id="PRO_5003337938" evidence="1">
    <location>
        <begin position="18"/>
        <end position="198"/>
    </location>
</feature>
<accession>F6K8G8</accession>
<organism evidence="2">
    <name type="scientific">Ornithodoros moubata</name>
    <name type="common">Soft tick</name>
    <name type="synonym">Argasid tick</name>
    <dbReference type="NCBI Taxonomy" id="6938"/>
    <lineage>
        <taxon>Eukaryota</taxon>
        <taxon>Metazoa</taxon>
        <taxon>Ecdysozoa</taxon>
        <taxon>Arthropoda</taxon>
        <taxon>Chelicerata</taxon>
        <taxon>Arachnida</taxon>
        <taxon>Acari</taxon>
        <taxon>Parasitiformes</taxon>
        <taxon>Ixodida</taxon>
        <taxon>Ixodoidea</taxon>
        <taxon>Argasidae</taxon>
        <taxon>Ornithodorinae</taxon>
        <taxon>Ornithodoros</taxon>
    </lineage>
</organism>